<organism evidence="9 10">
    <name type="scientific">Clostridium tyrobutyricum DIVETGP</name>
    <dbReference type="NCBI Taxonomy" id="1408889"/>
    <lineage>
        <taxon>Bacteria</taxon>
        <taxon>Bacillati</taxon>
        <taxon>Bacillota</taxon>
        <taxon>Clostridia</taxon>
        <taxon>Eubacteriales</taxon>
        <taxon>Clostridiaceae</taxon>
        <taxon>Clostridium</taxon>
    </lineage>
</organism>
<accession>W6N3E8</accession>
<dbReference type="GO" id="GO:0008270">
    <property type="term" value="F:zinc ion binding"/>
    <property type="evidence" value="ECO:0007669"/>
    <property type="project" value="TreeGrafter"/>
</dbReference>
<dbReference type="InterPro" id="IPR043135">
    <property type="entry name" value="Fur_C"/>
</dbReference>
<protein>
    <submittedName>
        <fullName evidence="9">Ferric uptake regulation protein FUR</fullName>
    </submittedName>
</protein>
<evidence type="ECO:0000256" key="6">
    <source>
        <dbReference type="ARBA" id="ARBA00023125"/>
    </source>
</evidence>
<feature type="binding site" evidence="8">
    <location>
        <position position="99"/>
    </location>
    <ligand>
        <name>Zn(2+)</name>
        <dbReference type="ChEBI" id="CHEBI:29105"/>
    </ligand>
</feature>
<feature type="binding site" evidence="8">
    <location>
        <position position="102"/>
    </location>
    <ligand>
        <name>Zn(2+)</name>
        <dbReference type="ChEBI" id="CHEBI:29105"/>
    </ligand>
</feature>
<keyword evidence="2" id="KW-0678">Repressor</keyword>
<proteinExistence type="inferred from homology"/>
<feature type="binding site" evidence="8">
    <location>
        <position position="142"/>
    </location>
    <ligand>
        <name>Zn(2+)</name>
        <dbReference type="ChEBI" id="CHEBI:29105"/>
    </ligand>
</feature>
<dbReference type="OrthoDB" id="8659436at2"/>
<keyword evidence="5" id="KW-0805">Transcription regulation</keyword>
<keyword evidence="4 8" id="KW-0862">Zinc</keyword>
<comment type="cofactor">
    <cofactor evidence="8">
        <name>Zn(2+)</name>
        <dbReference type="ChEBI" id="CHEBI:29105"/>
    </cofactor>
    <text evidence="8">Binds 1 zinc ion per subunit.</text>
</comment>
<dbReference type="Proteomes" id="UP000019482">
    <property type="component" value="Unassembled WGS sequence"/>
</dbReference>
<dbReference type="SUPFAM" id="SSF46785">
    <property type="entry name" value="Winged helix' DNA-binding domain"/>
    <property type="match status" value="1"/>
</dbReference>
<dbReference type="GO" id="GO:0000976">
    <property type="term" value="F:transcription cis-regulatory region binding"/>
    <property type="evidence" value="ECO:0007669"/>
    <property type="project" value="TreeGrafter"/>
</dbReference>
<evidence type="ECO:0000313" key="9">
    <source>
        <dbReference type="EMBL" id="CDL90405.1"/>
    </source>
</evidence>
<dbReference type="GO" id="GO:0045892">
    <property type="term" value="P:negative regulation of DNA-templated transcription"/>
    <property type="evidence" value="ECO:0007669"/>
    <property type="project" value="TreeGrafter"/>
</dbReference>
<evidence type="ECO:0000256" key="5">
    <source>
        <dbReference type="ARBA" id="ARBA00023015"/>
    </source>
</evidence>
<evidence type="ECO:0000256" key="8">
    <source>
        <dbReference type="PIRSR" id="PIRSR602481-1"/>
    </source>
</evidence>
<dbReference type="Gene3D" id="3.30.1490.190">
    <property type="match status" value="1"/>
</dbReference>
<dbReference type="Gene3D" id="1.10.10.10">
    <property type="entry name" value="Winged helix-like DNA-binding domain superfamily/Winged helix DNA-binding domain"/>
    <property type="match status" value="1"/>
</dbReference>
<dbReference type="GO" id="GO:1900376">
    <property type="term" value="P:regulation of secondary metabolite biosynthetic process"/>
    <property type="evidence" value="ECO:0007669"/>
    <property type="project" value="TreeGrafter"/>
</dbReference>
<evidence type="ECO:0000256" key="1">
    <source>
        <dbReference type="ARBA" id="ARBA00007957"/>
    </source>
</evidence>
<comment type="similarity">
    <text evidence="1">Belongs to the Fur family.</text>
</comment>
<dbReference type="InterPro" id="IPR036390">
    <property type="entry name" value="WH_DNA-bd_sf"/>
</dbReference>
<dbReference type="PANTHER" id="PTHR33202">
    <property type="entry name" value="ZINC UPTAKE REGULATION PROTEIN"/>
    <property type="match status" value="1"/>
</dbReference>
<keyword evidence="3 8" id="KW-0479">Metal-binding</keyword>
<keyword evidence="7" id="KW-0804">Transcription</keyword>
<dbReference type="FunFam" id="1.10.10.10:FF:000051">
    <property type="entry name" value="Fur family transcriptional regulator"/>
    <property type="match status" value="1"/>
</dbReference>
<reference evidence="9 10" key="1">
    <citation type="journal article" date="2015" name="Genome Announc.">
        <title>Draft Genome Sequence of Clostridium tyrobutyricum Strain DIVETGP, Isolated from Cow's Milk for Grana Padano Production.</title>
        <authorList>
            <person name="Soggiu A."/>
            <person name="Piras C."/>
            <person name="Gaiarsa S."/>
            <person name="Sassera D."/>
            <person name="Roncada P."/>
            <person name="Bendixen E."/>
            <person name="Brasca M."/>
            <person name="Bonizzi L."/>
        </authorList>
    </citation>
    <scope>NUCLEOTIDE SEQUENCE [LARGE SCALE GENOMIC DNA]</scope>
    <source>
        <strain evidence="9 10">DIVETGP</strain>
    </source>
</reference>
<dbReference type="InterPro" id="IPR002481">
    <property type="entry name" value="FUR"/>
</dbReference>
<dbReference type="Pfam" id="PF01475">
    <property type="entry name" value="FUR"/>
    <property type="match status" value="1"/>
</dbReference>
<keyword evidence="6" id="KW-0238">DNA-binding</keyword>
<comment type="caution">
    <text evidence="9">The sequence shown here is derived from an EMBL/GenBank/DDBJ whole genome shotgun (WGS) entry which is preliminary data.</text>
</comment>
<evidence type="ECO:0000256" key="4">
    <source>
        <dbReference type="ARBA" id="ARBA00022833"/>
    </source>
</evidence>
<evidence type="ECO:0000256" key="3">
    <source>
        <dbReference type="ARBA" id="ARBA00022723"/>
    </source>
</evidence>
<dbReference type="GeneID" id="29420140"/>
<dbReference type="InterPro" id="IPR036388">
    <property type="entry name" value="WH-like_DNA-bd_sf"/>
</dbReference>
<sequence length="145" mass="17155">MEHKDELKKKLEDKGYKFTSQREVVIEVFKENKGKHLKVEQVYNYVKEKQYKIGFATIYRTLSLLEKMGIIGKLEIEDGPALYEYSDQIEKGKKCHMICIKCNSVIDIDKSMFDCLEERIKKQYGFKLESSILDFYGICKNCREK</sequence>
<dbReference type="PANTHER" id="PTHR33202:SF7">
    <property type="entry name" value="FERRIC UPTAKE REGULATION PROTEIN"/>
    <property type="match status" value="1"/>
</dbReference>
<dbReference type="RefSeq" id="WP_017895956.1">
    <property type="nucleotide sequence ID" value="NZ_CBXI010000006.1"/>
</dbReference>
<name>W6N3E8_CLOTY</name>
<evidence type="ECO:0000313" key="10">
    <source>
        <dbReference type="Proteomes" id="UP000019482"/>
    </source>
</evidence>
<dbReference type="GO" id="GO:0003700">
    <property type="term" value="F:DNA-binding transcription factor activity"/>
    <property type="evidence" value="ECO:0007669"/>
    <property type="project" value="InterPro"/>
</dbReference>
<dbReference type="AlphaFoldDB" id="W6N3E8"/>
<dbReference type="EMBL" id="CBXI010000006">
    <property type="protein sequence ID" value="CDL90405.1"/>
    <property type="molecule type" value="Genomic_DNA"/>
</dbReference>
<keyword evidence="10" id="KW-1185">Reference proteome</keyword>
<evidence type="ECO:0000256" key="2">
    <source>
        <dbReference type="ARBA" id="ARBA00022491"/>
    </source>
</evidence>
<dbReference type="CDD" id="cd07153">
    <property type="entry name" value="Fur_like"/>
    <property type="match status" value="1"/>
</dbReference>
<gene>
    <name evidence="9" type="ORF">CTDIVETGP_0475</name>
</gene>
<feature type="binding site" evidence="8">
    <location>
        <position position="139"/>
    </location>
    <ligand>
        <name>Zn(2+)</name>
        <dbReference type="ChEBI" id="CHEBI:29105"/>
    </ligand>
</feature>
<evidence type="ECO:0000256" key="7">
    <source>
        <dbReference type="ARBA" id="ARBA00023163"/>
    </source>
</evidence>